<feature type="transmembrane region" description="Helical" evidence="5">
    <location>
        <begin position="112"/>
        <end position="130"/>
    </location>
</feature>
<dbReference type="PANTHER" id="PTHR43731">
    <property type="entry name" value="RHOMBOID PROTEASE"/>
    <property type="match status" value="1"/>
</dbReference>
<dbReference type="MEROPS" id="S54.027"/>
<proteinExistence type="predicted"/>
<keyword evidence="3 5" id="KW-1133">Transmembrane helix</keyword>
<protein>
    <recommendedName>
        <fullName evidence="6">Peptidase S54 rhomboid domain-containing protein</fullName>
    </recommendedName>
</protein>
<dbReference type="AlphaFoldDB" id="A0NWU1"/>
<dbReference type="InterPro" id="IPR022764">
    <property type="entry name" value="Peptidase_S54_rhomboid_dom"/>
</dbReference>
<comment type="subcellular location">
    <subcellularLocation>
        <location evidence="1">Membrane</location>
        <topology evidence="1">Multi-pass membrane protein</topology>
    </subcellularLocation>
</comment>
<accession>A0NWU1</accession>
<evidence type="ECO:0000256" key="2">
    <source>
        <dbReference type="ARBA" id="ARBA00022692"/>
    </source>
</evidence>
<evidence type="ECO:0000259" key="6">
    <source>
        <dbReference type="Pfam" id="PF01694"/>
    </source>
</evidence>
<dbReference type="GO" id="GO:0004252">
    <property type="term" value="F:serine-type endopeptidase activity"/>
    <property type="evidence" value="ECO:0007669"/>
    <property type="project" value="InterPro"/>
</dbReference>
<dbReference type="OrthoDB" id="9813074at2"/>
<evidence type="ECO:0000256" key="1">
    <source>
        <dbReference type="ARBA" id="ARBA00004141"/>
    </source>
</evidence>
<comment type="caution">
    <text evidence="7">The sequence shown here is derived from an EMBL/GenBank/DDBJ whole genome shotgun (WGS) entry which is preliminary data.</text>
</comment>
<sequence>MFLPLHDQNRLVHVPRPYVNLSLIAANILIFLLYQGAGSQQAVAASSYSFGLIPVVLFDIRDLSPELQVLPDWMSVVTYSFLHGSFMHLIGNMLFLWVFGDNVEDAVGHLRYLLFYLLCAIAGGLAYASLDVNSDVPLIGASGAVSGVVAAYLMLHPRVKVWVLALGRIPLRLSAVWLLGGWIVYQIVNAVIASDSDIAWIAHIGGMVAGALLIVFFRRRGVSLFDRPTF</sequence>
<reference evidence="7 8" key="1">
    <citation type="submission" date="2006-05" db="EMBL/GenBank/DDBJ databases">
        <authorList>
            <person name="King G."/>
            <person name="Ferriera S."/>
            <person name="Johnson J."/>
            <person name="Kravitz S."/>
            <person name="Beeson K."/>
            <person name="Sutton G."/>
            <person name="Rogers Y.-H."/>
            <person name="Friedman R."/>
            <person name="Frazier M."/>
            <person name="Venter J.C."/>
        </authorList>
    </citation>
    <scope>NUCLEOTIDE SEQUENCE [LARGE SCALE GENOMIC DNA]</scope>
    <source>
        <strain evidence="8">ATCC 25650 / DSM 13394 / JCM 20685 / NBRC 16684 / NCIMB 2208 / IAM 12614 / B1</strain>
    </source>
</reference>
<dbReference type="Pfam" id="PF01694">
    <property type="entry name" value="Rhomboid"/>
    <property type="match status" value="1"/>
</dbReference>
<dbReference type="RefSeq" id="WP_006936825.1">
    <property type="nucleotide sequence ID" value="NZ_AAUW01000013.1"/>
</dbReference>
<feature type="transmembrane region" description="Helical" evidence="5">
    <location>
        <begin position="18"/>
        <end position="35"/>
    </location>
</feature>
<name>A0NWU1_ROSAI</name>
<feature type="transmembrane region" description="Helical" evidence="5">
    <location>
        <begin position="198"/>
        <end position="217"/>
    </location>
</feature>
<evidence type="ECO:0000313" key="8">
    <source>
        <dbReference type="Proteomes" id="UP000004848"/>
    </source>
</evidence>
<dbReference type="Gene3D" id="1.20.1540.10">
    <property type="entry name" value="Rhomboid-like"/>
    <property type="match status" value="1"/>
</dbReference>
<dbReference type="Proteomes" id="UP000004848">
    <property type="component" value="Unassembled WGS sequence"/>
</dbReference>
<dbReference type="PANTHER" id="PTHR43731:SF34">
    <property type="entry name" value="PEPTIDASE S54 RHOMBOID DOMAIN-CONTAINING PROTEIN"/>
    <property type="match status" value="1"/>
</dbReference>
<dbReference type="GeneID" id="68847922"/>
<dbReference type="SUPFAM" id="SSF144091">
    <property type="entry name" value="Rhomboid-like"/>
    <property type="match status" value="1"/>
</dbReference>
<evidence type="ECO:0000256" key="4">
    <source>
        <dbReference type="ARBA" id="ARBA00023136"/>
    </source>
</evidence>
<dbReference type="InterPro" id="IPR035952">
    <property type="entry name" value="Rhomboid-like_sf"/>
</dbReference>
<feature type="transmembrane region" description="Helical" evidence="5">
    <location>
        <begin position="175"/>
        <end position="192"/>
    </location>
</feature>
<evidence type="ECO:0000256" key="5">
    <source>
        <dbReference type="SAM" id="Phobius"/>
    </source>
</evidence>
<gene>
    <name evidence="7" type="ORF">SIAM614_27133</name>
</gene>
<feature type="transmembrane region" description="Helical" evidence="5">
    <location>
        <begin position="136"/>
        <end position="155"/>
    </location>
</feature>
<dbReference type="GO" id="GO:0016020">
    <property type="term" value="C:membrane"/>
    <property type="evidence" value="ECO:0007669"/>
    <property type="project" value="UniProtKB-SubCell"/>
</dbReference>
<evidence type="ECO:0000256" key="3">
    <source>
        <dbReference type="ARBA" id="ARBA00022989"/>
    </source>
</evidence>
<feature type="transmembrane region" description="Helical" evidence="5">
    <location>
        <begin position="80"/>
        <end position="100"/>
    </location>
</feature>
<organism evidence="7 8">
    <name type="scientific">Roseibium aggregatum (strain ATCC 25650 / DSM 13394 / JCM 20685 / NBRC 16684 / NCIMB 2208 / IAM 12614 / B1)</name>
    <name type="common">Stappia aggregata</name>
    <dbReference type="NCBI Taxonomy" id="384765"/>
    <lineage>
        <taxon>Bacteria</taxon>
        <taxon>Pseudomonadati</taxon>
        <taxon>Pseudomonadota</taxon>
        <taxon>Alphaproteobacteria</taxon>
        <taxon>Hyphomicrobiales</taxon>
        <taxon>Stappiaceae</taxon>
        <taxon>Roseibium</taxon>
    </lineage>
</organism>
<keyword evidence="2 5" id="KW-0812">Transmembrane</keyword>
<dbReference type="InterPro" id="IPR050925">
    <property type="entry name" value="Rhomboid_protease_S54"/>
</dbReference>
<dbReference type="eggNOG" id="COG0705">
    <property type="taxonomic scope" value="Bacteria"/>
</dbReference>
<dbReference type="EMBL" id="AAUW01000013">
    <property type="protein sequence ID" value="EAV42707.1"/>
    <property type="molecule type" value="Genomic_DNA"/>
</dbReference>
<evidence type="ECO:0000313" key="7">
    <source>
        <dbReference type="EMBL" id="EAV42707.1"/>
    </source>
</evidence>
<feature type="domain" description="Peptidase S54 rhomboid" evidence="6">
    <location>
        <begin position="72"/>
        <end position="219"/>
    </location>
</feature>
<keyword evidence="4 5" id="KW-0472">Membrane</keyword>